<dbReference type="AlphaFoldDB" id="A0A1M7A441"/>
<evidence type="ECO:0000256" key="3">
    <source>
        <dbReference type="ARBA" id="ARBA00023125"/>
    </source>
</evidence>
<dbReference type="GO" id="GO:0006310">
    <property type="term" value="P:DNA recombination"/>
    <property type="evidence" value="ECO:0007669"/>
    <property type="project" value="UniProtKB-KW"/>
</dbReference>
<dbReference type="InterPro" id="IPR050808">
    <property type="entry name" value="Phage_Integrase"/>
</dbReference>
<feature type="compositionally biased region" description="Polar residues" evidence="5">
    <location>
        <begin position="100"/>
        <end position="110"/>
    </location>
</feature>
<dbReference type="RefSeq" id="WP_079543013.1">
    <property type="nucleotide sequence ID" value="NZ_LT670844.1"/>
</dbReference>
<evidence type="ECO:0000256" key="2">
    <source>
        <dbReference type="ARBA" id="ARBA00022908"/>
    </source>
</evidence>
<dbReference type="PANTHER" id="PTHR30629">
    <property type="entry name" value="PROPHAGE INTEGRASE"/>
    <property type="match status" value="1"/>
</dbReference>
<gene>
    <name evidence="7" type="ORF">SAMN05444159_5735</name>
</gene>
<name>A0A1M7A441_9BRAD</name>
<keyword evidence="4" id="KW-0233">DNA recombination</keyword>
<dbReference type="OrthoDB" id="7222937at2"/>
<dbReference type="SUPFAM" id="SSF56349">
    <property type="entry name" value="DNA breaking-rejoining enzymes"/>
    <property type="match status" value="1"/>
</dbReference>
<evidence type="ECO:0000259" key="6">
    <source>
        <dbReference type="Pfam" id="PF13356"/>
    </source>
</evidence>
<evidence type="ECO:0000256" key="4">
    <source>
        <dbReference type="ARBA" id="ARBA00023172"/>
    </source>
</evidence>
<dbReference type="PANTHER" id="PTHR30629:SF2">
    <property type="entry name" value="PROPHAGE INTEGRASE INTS-RELATED"/>
    <property type="match status" value="1"/>
</dbReference>
<dbReference type="GO" id="GO:0003677">
    <property type="term" value="F:DNA binding"/>
    <property type="evidence" value="ECO:0007669"/>
    <property type="project" value="UniProtKB-KW"/>
</dbReference>
<organism evidence="7 8">
    <name type="scientific">Bradyrhizobium lablabi</name>
    <dbReference type="NCBI Taxonomy" id="722472"/>
    <lineage>
        <taxon>Bacteria</taxon>
        <taxon>Pseudomonadati</taxon>
        <taxon>Pseudomonadota</taxon>
        <taxon>Alphaproteobacteria</taxon>
        <taxon>Hyphomicrobiales</taxon>
        <taxon>Nitrobacteraceae</taxon>
        <taxon>Bradyrhizobium</taxon>
    </lineage>
</organism>
<dbReference type="EMBL" id="LT670844">
    <property type="protein sequence ID" value="SHL37512.1"/>
    <property type="molecule type" value="Genomic_DNA"/>
</dbReference>
<dbReference type="InterPro" id="IPR038488">
    <property type="entry name" value="Integrase_DNA-bd_sf"/>
</dbReference>
<sequence>MADLRILLTDKTIARLPTPKDGWYLVRDTELKGFFVVVGKRKRTFTVQGDLRQDGKRASSIRVAIGGTDEISTRSARATAKEYLALISRGQHPKDEKGSPRTSQTETAGNKTAATLRGVTLKEAWQRYLDAHLVRKGRSELTIEGYRDHVERIFVDWLDTPLQELASDPARVAKRHDEITNENGPYMANGSMRTLRAVYNHASKTNKSLPSDNPADAIDWNEEKRRDTGMGTSDLEGWFAELAAIENPVRREFHLFTLLSGCRPAALQEIQPSHIDFRRRIVHIPKPKGGVKRAFDIPLSREMILCLIRAIRFSRQMYPSNGGDWLFPGDSASGHLAEGKEDRATLSKWGNDLRQSFRTIATAAGVSEFDAKLLMNHAIPGVNAGYITRHKLLENHLRCQQQAISSAVFAGLGTSLTEHQRLRGWLGRGASRRATLDAPINSSDCVAGKQVTIRPAA</sequence>
<dbReference type="Proteomes" id="UP000189935">
    <property type="component" value="Chromosome I"/>
</dbReference>
<accession>A0A1M7A441</accession>
<evidence type="ECO:0000256" key="1">
    <source>
        <dbReference type="ARBA" id="ARBA00008857"/>
    </source>
</evidence>
<dbReference type="GO" id="GO:0015074">
    <property type="term" value="P:DNA integration"/>
    <property type="evidence" value="ECO:0007669"/>
    <property type="project" value="UniProtKB-KW"/>
</dbReference>
<dbReference type="Pfam" id="PF13356">
    <property type="entry name" value="Arm-DNA-bind_3"/>
    <property type="match status" value="1"/>
</dbReference>
<keyword evidence="3" id="KW-0238">DNA-binding</keyword>
<evidence type="ECO:0000256" key="5">
    <source>
        <dbReference type="SAM" id="MobiDB-lite"/>
    </source>
</evidence>
<feature type="domain" description="Integrase DNA-binding" evidence="6">
    <location>
        <begin position="8"/>
        <end position="97"/>
    </location>
</feature>
<dbReference type="InterPro" id="IPR010998">
    <property type="entry name" value="Integrase_recombinase_N"/>
</dbReference>
<comment type="similarity">
    <text evidence="1">Belongs to the 'phage' integrase family.</text>
</comment>
<dbReference type="InterPro" id="IPR013762">
    <property type="entry name" value="Integrase-like_cat_sf"/>
</dbReference>
<dbReference type="Gene3D" id="1.10.443.10">
    <property type="entry name" value="Intergrase catalytic core"/>
    <property type="match status" value="1"/>
</dbReference>
<evidence type="ECO:0000313" key="7">
    <source>
        <dbReference type="EMBL" id="SHL37512.1"/>
    </source>
</evidence>
<keyword evidence="2" id="KW-0229">DNA integration</keyword>
<protein>
    <submittedName>
        <fullName evidence="7">Site-specific recombinase XerD</fullName>
    </submittedName>
</protein>
<proteinExistence type="inferred from homology"/>
<dbReference type="InterPro" id="IPR011010">
    <property type="entry name" value="DNA_brk_join_enz"/>
</dbReference>
<feature type="region of interest" description="Disordered" evidence="5">
    <location>
        <begin position="88"/>
        <end position="110"/>
    </location>
</feature>
<reference evidence="7 8" key="1">
    <citation type="submission" date="2016-11" db="EMBL/GenBank/DDBJ databases">
        <authorList>
            <person name="Jaros S."/>
            <person name="Januszkiewicz K."/>
            <person name="Wedrychowicz H."/>
        </authorList>
    </citation>
    <scope>NUCLEOTIDE SEQUENCE [LARGE SCALE GENOMIC DNA]</scope>
    <source>
        <strain evidence="7 8">GAS499</strain>
    </source>
</reference>
<dbReference type="Gene3D" id="3.30.160.390">
    <property type="entry name" value="Integrase, DNA-binding domain"/>
    <property type="match status" value="1"/>
</dbReference>
<dbReference type="Gene3D" id="1.10.150.130">
    <property type="match status" value="1"/>
</dbReference>
<evidence type="ECO:0000313" key="8">
    <source>
        <dbReference type="Proteomes" id="UP000189935"/>
    </source>
</evidence>
<dbReference type="InterPro" id="IPR025166">
    <property type="entry name" value="Integrase_DNA_bind_dom"/>
</dbReference>